<dbReference type="EMBL" id="NMUH01000379">
    <property type="protein sequence ID" value="MQL78046.1"/>
    <property type="molecule type" value="Genomic_DNA"/>
</dbReference>
<sequence>MQTDLVGAADLFCLPMESCLSHGSGGNLLPHFISLVCGSVECPKRLFLSGSMAFQGAVNCVYKFAGGLFLLFSDGSNKKLPRWLGISHDSLSRSRECRTCRKELARLQFGYISQFGDGAPVLLAKVAISTIGRLWKEIEQLHSYPILSLTTALVPPSDYISLKISSLPSKNPGEQLGGTMEQAPNADDCRGCKGLSLSKISSFKDTVEPKTGVKFPTVLDNHLFGEDTMEWLYYPLLVMVVLFTSADVQPDSVCKKLRRKYASVPVGELKNSYDFYSDLL</sequence>
<comment type="caution">
    <text evidence="1">The sequence shown here is derived from an EMBL/GenBank/DDBJ whole genome shotgun (WGS) entry which is preliminary data.</text>
</comment>
<dbReference type="PANTHER" id="PTHR47284:SF3">
    <property type="entry name" value="FATTY-ACID-BINDING PROTEIN 2"/>
    <property type="match status" value="1"/>
</dbReference>
<dbReference type="Proteomes" id="UP000652761">
    <property type="component" value="Unassembled WGS sequence"/>
</dbReference>
<dbReference type="GO" id="GO:0005504">
    <property type="term" value="F:fatty acid binding"/>
    <property type="evidence" value="ECO:0007669"/>
    <property type="project" value="TreeGrafter"/>
</dbReference>
<feature type="non-terminal residue" evidence="1">
    <location>
        <position position="280"/>
    </location>
</feature>
<name>A0A843U708_COLES</name>
<dbReference type="OrthoDB" id="18193at2759"/>
<dbReference type="AlphaFoldDB" id="A0A843U708"/>
<reference evidence="1" key="1">
    <citation type="submission" date="2017-07" db="EMBL/GenBank/DDBJ databases">
        <title>Taro Niue Genome Assembly and Annotation.</title>
        <authorList>
            <person name="Atibalentja N."/>
            <person name="Keating K."/>
            <person name="Fields C.J."/>
        </authorList>
    </citation>
    <scope>NUCLEOTIDE SEQUENCE</scope>
    <source>
        <strain evidence="1">Niue_2</strain>
        <tissue evidence="1">Leaf</tissue>
    </source>
</reference>
<dbReference type="GO" id="GO:0009570">
    <property type="term" value="C:chloroplast stroma"/>
    <property type="evidence" value="ECO:0007669"/>
    <property type="project" value="TreeGrafter"/>
</dbReference>
<organism evidence="1 2">
    <name type="scientific">Colocasia esculenta</name>
    <name type="common">Wild taro</name>
    <name type="synonym">Arum esculentum</name>
    <dbReference type="NCBI Taxonomy" id="4460"/>
    <lineage>
        <taxon>Eukaryota</taxon>
        <taxon>Viridiplantae</taxon>
        <taxon>Streptophyta</taxon>
        <taxon>Embryophyta</taxon>
        <taxon>Tracheophyta</taxon>
        <taxon>Spermatophyta</taxon>
        <taxon>Magnoliopsida</taxon>
        <taxon>Liliopsida</taxon>
        <taxon>Araceae</taxon>
        <taxon>Aroideae</taxon>
        <taxon>Colocasieae</taxon>
        <taxon>Colocasia</taxon>
    </lineage>
</organism>
<gene>
    <name evidence="1" type="ORF">Taro_010474</name>
</gene>
<protein>
    <submittedName>
        <fullName evidence="1">Uncharacterized protein</fullName>
    </submittedName>
</protein>
<accession>A0A843U708</accession>
<dbReference type="PANTHER" id="PTHR47284">
    <property type="entry name" value="FATTY-ACID-BINDING PROTEIN 2"/>
    <property type="match status" value="1"/>
</dbReference>
<keyword evidence="2" id="KW-1185">Reference proteome</keyword>
<evidence type="ECO:0000313" key="2">
    <source>
        <dbReference type="Proteomes" id="UP000652761"/>
    </source>
</evidence>
<evidence type="ECO:0000313" key="1">
    <source>
        <dbReference type="EMBL" id="MQL78046.1"/>
    </source>
</evidence>
<proteinExistence type="predicted"/>